<dbReference type="PROSITE" id="PS51736">
    <property type="entry name" value="RECOMBINASES_3"/>
    <property type="match status" value="1"/>
</dbReference>
<evidence type="ECO:0000313" key="3">
    <source>
        <dbReference type="EMBL" id="DAF59062.1"/>
    </source>
</evidence>
<dbReference type="InterPro" id="IPR011109">
    <property type="entry name" value="DNA_bind_recombinase_dom"/>
</dbReference>
<dbReference type="Gene3D" id="3.90.1750.20">
    <property type="entry name" value="Putative Large Serine Recombinase, Chain B, Domain 2"/>
    <property type="match status" value="1"/>
</dbReference>
<dbReference type="Pfam" id="PF00239">
    <property type="entry name" value="Resolvase"/>
    <property type="match status" value="1"/>
</dbReference>
<dbReference type="InterPro" id="IPR050639">
    <property type="entry name" value="SSR_resolvase"/>
</dbReference>
<dbReference type="Gene3D" id="3.40.50.1390">
    <property type="entry name" value="Resolvase, N-terminal catalytic domain"/>
    <property type="match status" value="1"/>
</dbReference>
<feature type="domain" description="Recombinase" evidence="2">
    <location>
        <begin position="156"/>
        <end position="261"/>
    </location>
</feature>
<protein>
    <submittedName>
        <fullName evidence="3">Integrase</fullName>
    </submittedName>
</protein>
<dbReference type="PROSITE" id="PS51737">
    <property type="entry name" value="RECOMBINASE_DNA_BIND"/>
    <property type="match status" value="1"/>
</dbReference>
<dbReference type="InterPro" id="IPR006119">
    <property type="entry name" value="Resolv_N"/>
</dbReference>
<evidence type="ECO:0000259" key="1">
    <source>
        <dbReference type="PROSITE" id="PS51736"/>
    </source>
</evidence>
<dbReference type="CDD" id="cd00338">
    <property type="entry name" value="Ser_Recombinase"/>
    <property type="match status" value="1"/>
</dbReference>
<dbReference type="EMBL" id="BK032762">
    <property type="protein sequence ID" value="DAF59062.1"/>
    <property type="molecule type" value="Genomic_DNA"/>
</dbReference>
<dbReference type="GO" id="GO:0003677">
    <property type="term" value="F:DNA binding"/>
    <property type="evidence" value="ECO:0007669"/>
    <property type="project" value="InterPro"/>
</dbReference>
<reference evidence="3" key="1">
    <citation type="journal article" date="2021" name="Proc. Natl. Acad. Sci. U.S.A.">
        <title>A Catalog of Tens of Thousands of Viruses from Human Metagenomes Reveals Hidden Associations with Chronic Diseases.</title>
        <authorList>
            <person name="Tisza M.J."/>
            <person name="Buck C.B."/>
        </authorList>
    </citation>
    <scope>NUCLEOTIDE SEQUENCE</scope>
    <source>
        <strain evidence="3">CtjH82</strain>
    </source>
</reference>
<dbReference type="GO" id="GO:0000150">
    <property type="term" value="F:DNA strand exchange activity"/>
    <property type="evidence" value="ECO:0007669"/>
    <property type="project" value="InterPro"/>
</dbReference>
<proteinExistence type="predicted"/>
<organism evidence="3">
    <name type="scientific">Myoviridae sp. ctjH82</name>
    <dbReference type="NCBI Taxonomy" id="2827704"/>
    <lineage>
        <taxon>Viruses</taxon>
        <taxon>Duplodnaviria</taxon>
        <taxon>Heunggongvirae</taxon>
        <taxon>Uroviricota</taxon>
        <taxon>Caudoviricetes</taxon>
    </lineage>
</organism>
<dbReference type="InterPro" id="IPR036162">
    <property type="entry name" value="Resolvase-like_N_sf"/>
</dbReference>
<dbReference type="PANTHER" id="PTHR30461">
    <property type="entry name" value="DNA-INVERTASE FROM LAMBDOID PROPHAGE"/>
    <property type="match status" value="1"/>
</dbReference>
<dbReference type="InterPro" id="IPR025827">
    <property type="entry name" value="Zn_ribbon_recom_dom"/>
</dbReference>
<dbReference type="SMART" id="SM00857">
    <property type="entry name" value="Resolvase"/>
    <property type="match status" value="1"/>
</dbReference>
<sequence length="525" mass="59853">MVKNRAAIYARFSSHNQRSESIEIQVENSRAYCEREGLQVVREYCDYAQTGRNVNRAEFQRMMNDAKLGLFDFVVIYKVTRIMRNRDEMALARIMLRKAGVEILYAGEEIASGSSGVLQLGMLEVLAEWESAIDSERIRDGIQKNAARCLANGHSLYGWDIVDGRYSVNEREAALMRKMKNMLFSGHSVADIVRALEGEKTRNGKPFNQDKVTKLLRRVQNGGTYSYAGHVVEGGMPGLWPQVEQDMIESVLNDRHRPRRKVDSSKEFPLSGKLYCTKCGMPMAGMSGTSKTGKAYHYYRCRKCRRTVRRDLIEDAVVDMTLQAVARDDVRQRIAQGMALYQSEQEETKPESYYLKKELRRIDAAFERIWQAIEDGIAPPGGKERTDELKCRKAEIEAQLRIAERDESMSFGVDELMLWLDEIATELTPLDILNKFVRFAEIDGKSNRIRVYFAFDKHGDGFSPNSADKGEHLYEERCSPNSTLVELMRKTANSTSTANRAAIQLDTCIVRVSKNWFVVVGTCQK</sequence>
<dbReference type="Pfam" id="PF13408">
    <property type="entry name" value="Zn_ribbon_recom"/>
    <property type="match status" value="1"/>
</dbReference>
<feature type="domain" description="Resolvase/invertase-type recombinase catalytic" evidence="1">
    <location>
        <begin position="5"/>
        <end position="149"/>
    </location>
</feature>
<name>A0A8S5T738_9CAUD</name>
<dbReference type="InterPro" id="IPR038109">
    <property type="entry name" value="DNA_bind_recomb_sf"/>
</dbReference>
<dbReference type="PANTHER" id="PTHR30461:SF23">
    <property type="entry name" value="DNA RECOMBINASE-RELATED"/>
    <property type="match status" value="1"/>
</dbReference>
<dbReference type="SUPFAM" id="SSF53041">
    <property type="entry name" value="Resolvase-like"/>
    <property type="match status" value="1"/>
</dbReference>
<accession>A0A8S5T738</accession>
<dbReference type="Pfam" id="PF07508">
    <property type="entry name" value="Recombinase"/>
    <property type="match status" value="1"/>
</dbReference>
<evidence type="ECO:0000259" key="2">
    <source>
        <dbReference type="PROSITE" id="PS51737"/>
    </source>
</evidence>